<evidence type="ECO:0000313" key="2">
    <source>
        <dbReference type="EMBL" id="QXJ35719.1"/>
    </source>
</evidence>
<protein>
    <submittedName>
        <fullName evidence="1">Uncharacterized protein</fullName>
    </submittedName>
</protein>
<accession>A0A8F5BW54</accession>
<proteinExistence type="predicted"/>
<name>A0A8F5BW54_9CREN</name>
<evidence type="ECO:0000313" key="3">
    <source>
        <dbReference type="Proteomes" id="UP000693941"/>
    </source>
</evidence>
<dbReference type="EMBL" id="CP077715">
    <property type="protein sequence ID" value="QXJ32554.1"/>
    <property type="molecule type" value="Genomic_DNA"/>
</dbReference>
<evidence type="ECO:0000313" key="1">
    <source>
        <dbReference type="EMBL" id="QXJ32554.1"/>
    </source>
</evidence>
<keyword evidence="4" id="KW-1185">Reference proteome</keyword>
<dbReference type="Proteomes" id="UP000693941">
    <property type="component" value="Chromosome"/>
</dbReference>
<evidence type="ECO:0000313" key="4">
    <source>
        <dbReference type="Proteomes" id="UP000694036"/>
    </source>
</evidence>
<dbReference type="Proteomes" id="UP000694036">
    <property type="component" value="Chromosome"/>
</dbReference>
<gene>
    <name evidence="1" type="ORF">J5U21_02205</name>
    <name evidence="2" type="ORF">J5U22_02266</name>
</gene>
<sequence length="51" mass="6075">MTYQKLLATARIHDNEAREFLEENSGESMHFYSFDKRPAEDLGQFSRRFCT</sequence>
<dbReference type="EMBL" id="CP077713">
    <property type="protein sequence ID" value="QXJ35719.1"/>
    <property type="molecule type" value="Genomic_DNA"/>
</dbReference>
<dbReference type="AlphaFoldDB" id="A0A8F5BW54"/>
<organism evidence="1 3">
    <name type="scientific">Saccharolobus shibatae</name>
    <dbReference type="NCBI Taxonomy" id="2286"/>
    <lineage>
        <taxon>Archaea</taxon>
        <taxon>Thermoproteota</taxon>
        <taxon>Thermoprotei</taxon>
        <taxon>Sulfolobales</taxon>
        <taxon>Sulfolobaceae</taxon>
        <taxon>Saccharolobus</taxon>
    </lineage>
</organism>
<reference evidence="1 4" key="1">
    <citation type="journal article" date="2021" name="Environ. Microbiol.">
        <title>New insights into the diversity and evolution of the archaeal mobilome from three complete genomes of Saccharolobus shibatae.</title>
        <authorList>
            <person name="Medvedeva S."/>
            <person name="Brandt D."/>
            <person name="Cvirkaite-Krupovic V."/>
            <person name="Liu Y."/>
            <person name="Severinov K."/>
            <person name="Ishino S."/>
            <person name="Ishino Y."/>
            <person name="Prangishvili D."/>
            <person name="Kalinowski J."/>
            <person name="Krupovic M."/>
        </authorList>
    </citation>
    <scope>NUCLEOTIDE SEQUENCE</scope>
    <source>
        <strain evidence="1">BEU9</strain>
        <strain evidence="2 4">S38A</strain>
    </source>
</reference>